<dbReference type="AlphaFoldDB" id="A0A5C6S6L3"/>
<comment type="caution">
    <text evidence="1">The sequence shown here is derived from an EMBL/GenBank/DDBJ whole genome shotgun (WGS) entry which is preliminary data.</text>
</comment>
<gene>
    <name evidence="1" type="ORF">FRY97_00100</name>
</gene>
<protein>
    <submittedName>
        <fullName evidence="1">Uncharacterized protein</fullName>
    </submittedName>
</protein>
<dbReference type="RefSeq" id="WP_147165360.1">
    <property type="nucleotide sequence ID" value="NZ_VOOR01000001.1"/>
</dbReference>
<keyword evidence="2" id="KW-1185">Reference proteome</keyword>
<sequence length="235" mass="25676">MPTRPSAPLDIGQPPRLLASTEKAALLFQPRNAFALSGGLNSQVHAYRPACSPAGKENARPGFYLSTRYQRNLGKGFHLAATARYSVHHSRFSGEHRTYSRSINLLNEELRTVKTTFYALYNRYSRADLSLGVGKTWESEGLAFSLGVSAGYSWWAQREGSYLGPNGQMERITGAGMKSGGWAFGLHTAIFRPLSQHIAIGIEASATAPLLLYQTEGGCAQRAAPLAFGILLRRQ</sequence>
<organism evidence="1 2">
    <name type="scientific">Phaeodactylibacter luteus</name>
    <dbReference type="NCBI Taxonomy" id="1564516"/>
    <lineage>
        <taxon>Bacteria</taxon>
        <taxon>Pseudomonadati</taxon>
        <taxon>Bacteroidota</taxon>
        <taxon>Saprospiria</taxon>
        <taxon>Saprospirales</taxon>
        <taxon>Haliscomenobacteraceae</taxon>
        <taxon>Phaeodactylibacter</taxon>
    </lineage>
</organism>
<dbReference type="EMBL" id="VOOR01000001">
    <property type="protein sequence ID" value="TXB70140.1"/>
    <property type="molecule type" value="Genomic_DNA"/>
</dbReference>
<reference evidence="1 2" key="1">
    <citation type="submission" date="2019-08" db="EMBL/GenBank/DDBJ databases">
        <title>Genome of Phaeodactylibacter luteus.</title>
        <authorList>
            <person name="Bowman J.P."/>
        </authorList>
    </citation>
    <scope>NUCLEOTIDE SEQUENCE [LARGE SCALE GENOMIC DNA]</scope>
    <source>
        <strain evidence="1 2">KCTC 42180</strain>
    </source>
</reference>
<evidence type="ECO:0000313" key="2">
    <source>
        <dbReference type="Proteomes" id="UP000321580"/>
    </source>
</evidence>
<name>A0A5C6S6L3_9BACT</name>
<dbReference type="OrthoDB" id="9856673at2"/>
<evidence type="ECO:0000313" key="1">
    <source>
        <dbReference type="EMBL" id="TXB70140.1"/>
    </source>
</evidence>
<proteinExistence type="predicted"/>
<accession>A0A5C6S6L3</accession>
<dbReference type="Proteomes" id="UP000321580">
    <property type="component" value="Unassembled WGS sequence"/>
</dbReference>